<dbReference type="PANTHER" id="PTHR37526:SF1">
    <property type="entry name" value="PROTEIN TUSB"/>
    <property type="match status" value="1"/>
</dbReference>
<dbReference type="EMBL" id="JPRD01000068">
    <property type="protein sequence ID" value="KIF47283.1"/>
    <property type="molecule type" value="Genomic_DNA"/>
</dbReference>
<dbReference type="GO" id="GO:0002143">
    <property type="term" value="P:tRNA wobble position uridine thiolation"/>
    <property type="evidence" value="ECO:0007669"/>
    <property type="project" value="InterPro"/>
</dbReference>
<name>A0A0C1VCG0_9VIBR</name>
<dbReference type="Proteomes" id="UP000031586">
    <property type="component" value="Unassembled WGS sequence"/>
</dbReference>
<dbReference type="InterPro" id="IPR027396">
    <property type="entry name" value="DsrEFH-like"/>
</dbReference>
<dbReference type="RefSeq" id="WP_020196251.1">
    <property type="nucleotide sequence ID" value="NZ_BAOH01000049.1"/>
</dbReference>
<evidence type="ECO:0000313" key="2">
    <source>
        <dbReference type="Proteomes" id="UP000031586"/>
    </source>
</evidence>
<dbReference type="AlphaFoldDB" id="A0A0C1VCG0"/>
<dbReference type="GO" id="GO:1990228">
    <property type="term" value="C:sulfurtransferase complex"/>
    <property type="evidence" value="ECO:0007669"/>
    <property type="project" value="TreeGrafter"/>
</dbReference>
<protein>
    <submittedName>
        <fullName evidence="1">Sulfur relay protein TusB</fullName>
    </submittedName>
</protein>
<dbReference type="InterPro" id="IPR007215">
    <property type="entry name" value="Sulphur_relay_TusB/DsrH"/>
</dbReference>
<reference evidence="1 2" key="1">
    <citation type="submission" date="2014-07" db="EMBL/GenBank/DDBJ databases">
        <title>Unique and conserved regions in Vibrio harveyi and related species in comparison with the shrimp pathogen Vibrio harveyi CAIM 1792.</title>
        <authorList>
            <person name="Espinoza-Valles I."/>
            <person name="Vora G."/>
            <person name="Leekitcharoenphon P."/>
            <person name="Ussery D."/>
            <person name="Hoj L."/>
            <person name="Gomez-Gil B."/>
        </authorList>
    </citation>
    <scope>NUCLEOTIDE SEQUENCE [LARGE SCALE GENOMIC DNA]</scope>
    <source>
        <strain evidence="2">CAIM 1854 / LMG 25443</strain>
    </source>
</reference>
<sequence>MLHIIKSVAALDDAMALYSEQDDVLLIEDAVYAANPQHKAFSKVKGPSVFVLQSDIEARGMSNRISPSIEVIDYAGFVELTAKQAKSLTWD</sequence>
<proteinExistence type="predicted"/>
<accession>A0A0C1VCG0</accession>
<evidence type="ECO:0000313" key="1">
    <source>
        <dbReference type="EMBL" id="KIF47283.1"/>
    </source>
</evidence>
<dbReference type="Gene3D" id="3.40.1260.10">
    <property type="entry name" value="DsrEFH-like"/>
    <property type="match status" value="1"/>
</dbReference>
<dbReference type="Pfam" id="PF04077">
    <property type="entry name" value="DsrH"/>
    <property type="match status" value="1"/>
</dbReference>
<organism evidence="1 2">
    <name type="scientific">Vibrio owensii CAIM 1854 = LMG 25443</name>
    <dbReference type="NCBI Taxonomy" id="1229493"/>
    <lineage>
        <taxon>Bacteria</taxon>
        <taxon>Pseudomonadati</taxon>
        <taxon>Pseudomonadota</taxon>
        <taxon>Gammaproteobacteria</taxon>
        <taxon>Vibrionales</taxon>
        <taxon>Vibrionaceae</taxon>
        <taxon>Vibrio</taxon>
    </lineage>
</organism>
<dbReference type="PATRIC" id="fig|1229493.5.peg.5227"/>
<dbReference type="SUPFAM" id="SSF75169">
    <property type="entry name" value="DsrEFH-like"/>
    <property type="match status" value="1"/>
</dbReference>
<dbReference type="PANTHER" id="PTHR37526">
    <property type="entry name" value="PROTEIN TUSB"/>
    <property type="match status" value="1"/>
</dbReference>
<gene>
    <name evidence="1" type="ORF">H735_27635</name>
</gene>
<dbReference type="NCBIfam" id="TIGR03011">
    <property type="entry name" value="sulf_tusB_dsrH"/>
    <property type="match status" value="1"/>
</dbReference>
<comment type="caution">
    <text evidence="1">The sequence shown here is derived from an EMBL/GenBank/DDBJ whole genome shotgun (WGS) entry which is preliminary data.</text>
</comment>